<dbReference type="GO" id="GO:0022857">
    <property type="term" value="F:transmembrane transporter activity"/>
    <property type="evidence" value="ECO:0007669"/>
    <property type="project" value="TreeGrafter"/>
</dbReference>
<comment type="subcellular location">
    <subcellularLocation>
        <location evidence="1">Cell inner membrane</location>
        <topology evidence="1">Multi-pass membrane protein</topology>
    </subcellularLocation>
</comment>
<evidence type="ECO:0000256" key="6">
    <source>
        <dbReference type="ARBA" id="ARBA00023136"/>
    </source>
</evidence>
<evidence type="ECO:0000313" key="9">
    <source>
        <dbReference type="EMBL" id="BBO74865.1"/>
    </source>
</evidence>
<evidence type="ECO:0000256" key="1">
    <source>
        <dbReference type="ARBA" id="ARBA00004429"/>
    </source>
</evidence>
<keyword evidence="10" id="KW-1185">Reference proteome</keyword>
<dbReference type="RefSeq" id="WP_155303840.1">
    <property type="nucleotide sequence ID" value="NZ_AP021875.1"/>
</dbReference>
<dbReference type="InterPro" id="IPR010656">
    <property type="entry name" value="DctM"/>
</dbReference>
<dbReference type="NCBIfam" id="TIGR00786">
    <property type="entry name" value="dctM"/>
    <property type="match status" value="1"/>
</dbReference>
<keyword evidence="2" id="KW-1003">Cell membrane</keyword>
<name>A0A5K7Z2E5_9BACT</name>
<evidence type="ECO:0000256" key="2">
    <source>
        <dbReference type="ARBA" id="ARBA00022475"/>
    </source>
</evidence>
<feature type="transmembrane region" description="Helical" evidence="7">
    <location>
        <begin position="270"/>
        <end position="295"/>
    </location>
</feature>
<dbReference type="GO" id="GO:0005886">
    <property type="term" value="C:plasma membrane"/>
    <property type="evidence" value="ECO:0007669"/>
    <property type="project" value="UniProtKB-SubCell"/>
</dbReference>
<keyword evidence="3" id="KW-0997">Cell inner membrane</keyword>
<sequence>MELSDIIILLILLGCMATYIPVFMCLFFTGVLGFLFFTDIPLLLLFQTMFRSMDNFALVVVLFFILCGNIMTAGSIVEKLIKVANALVSWLPGGLGMAGVLACGLFGAISGSTVATVVALGGFMIPALLDNGYPEKYTLGLMTTSPNLGVIIPPSIGMILYSMISNVSLEGLFLTGFIPGLLIMALVCVYSFFFFKNKKEIVRKPIPSFKETLAVFKEGFWSLMLPVIIFGGIFSGVFTANEAAVVACVYAFIVELFIHKSMKFSQVKQITVNSAVTSATLLIIVAGATCFGRLLTLEDIPGRITETVLSAITSPFVFLIAMNMLLLVVGMFMDIISATMILGPVFLPMLDAFGISWMHFGLVMTVNLAIGYCTPPMGVSLYITGAIANRDLIYVSKAVAPFIAIQIFVLLLMTFFPHVVLWLPRLMGFV</sequence>
<feature type="transmembrane region" description="Helical" evidence="7">
    <location>
        <begin position="399"/>
        <end position="423"/>
    </location>
</feature>
<evidence type="ECO:0000256" key="5">
    <source>
        <dbReference type="ARBA" id="ARBA00022989"/>
    </source>
</evidence>
<feature type="transmembrane region" description="Helical" evidence="7">
    <location>
        <begin position="240"/>
        <end position="258"/>
    </location>
</feature>
<dbReference type="Pfam" id="PF06808">
    <property type="entry name" value="DctM"/>
    <property type="match status" value="1"/>
</dbReference>
<feature type="transmembrane region" description="Helical" evidence="7">
    <location>
        <begin position="97"/>
        <end position="125"/>
    </location>
</feature>
<feature type="transmembrane region" description="Helical" evidence="7">
    <location>
        <begin position="341"/>
        <end position="360"/>
    </location>
</feature>
<feature type="transmembrane region" description="Helical" evidence="7">
    <location>
        <begin position="173"/>
        <end position="195"/>
    </location>
</feature>
<dbReference type="InterPro" id="IPR004681">
    <property type="entry name" value="TRAP_DctM"/>
</dbReference>
<dbReference type="AlphaFoldDB" id="A0A5K7Z2E5"/>
<dbReference type="Proteomes" id="UP000427769">
    <property type="component" value="Chromosome"/>
</dbReference>
<keyword evidence="6 7" id="KW-0472">Membrane</keyword>
<feature type="domain" description="TRAP C4-dicarboxylate transport system permease DctM subunit" evidence="8">
    <location>
        <begin position="9"/>
        <end position="418"/>
    </location>
</feature>
<evidence type="ECO:0000256" key="4">
    <source>
        <dbReference type="ARBA" id="ARBA00022692"/>
    </source>
</evidence>
<keyword evidence="5 7" id="KW-1133">Transmembrane helix</keyword>
<feature type="transmembrane region" description="Helical" evidence="7">
    <location>
        <begin position="6"/>
        <end position="36"/>
    </location>
</feature>
<organism evidence="9 10">
    <name type="scientific">Desulfosarcina widdelii</name>
    <dbReference type="NCBI Taxonomy" id="947919"/>
    <lineage>
        <taxon>Bacteria</taxon>
        <taxon>Pseudomonadati</taxon>
        <taxon>Thermodesulfobacteriota</taxon>
        <taxon>Desulfobacteria</taxon>
        <taxon>Desulfobacterales</taxon>
        <taxon>Desulfosarcinaceae</taxon>
        <taxon>Desulfosarcina</taxon>
    </lineage>
</organism>
<dbReference type="OrthoDB" id="9790209at2"/>
<dbReference type="PANTHER" id="PTHR33362">
    <property type="entry name" value="SIALIC ACID TRAP TRANSPORTER PERMEASE PROTEIN SIAT-RELATED"/>
    <property type="match status" value="1"/>
</dbReference>
<evidence type="ECO:0000256" key="7">
    <source>
        <dbReference type="SAM" id="Phobius"/>
    </source>
</evidence>
<dbReference type="PANTHER" id="PTHR33362:SF5">
    <property type="entry name" value="C4-DICARBOXYLATE TRAP TRANSPORTER LARGE PERMEASE PROTEIN DCTM"/>
    <property type="match status" value="1"/>
</dbReference>
<gene>
    <name evidence="9" type="ORF">DSCW_22820</name>
</gene>
<dbReference type="KEGG" id="dwd:DSCW_22820"/>
<evidence type="ECO:0000256" key="3">
    <source>
        <dbReference type="ARBA" id="ARBA00022519"/>
    </source>
</evidence>
<protein>
    <recommendedName>
        <fullName evidence="8">TRAP C4-dicarboxylate transport system permease DctM subunit domain-containing protein</fullName>
    </recommendedName>
</protein>
<keyword evidence="4 7" id="KW-0812">Transmembrane</keyword>
<dbReference type="PIRSF" id="PIRSF006066">
    <property type="entry name" value="HI0050"/>
    <property type="match status" value="1"/>
</dbReference>
<reference evidence="9 10" key="1">
    <citation type="submission" date="2019-11" db="EMBL/GenBank/DDBJ databases">
        <title>Comparative genomics of hydrocarbon-degrading Desulfosarcina strains.</title>
        <authorList>
            <person name="Watanabe M."/>
            <person name="Kojima H."/>
            <person name="Fukui M."/>
        </authorList>
    </citation>
    <scope>NUCLEOTIDE SEQUENCE [LARGE SCALE GENOMIC DNA]</scope>
    <source>
        <strain evidence="9 10">PP31</strain>
    </source>
</reference>
<feature type="transmembrane region" description="Helical" evidence="7">
    <location>
        <begin position="215"/>
        <end position="234"/>
    </location>
</feature>
<feature type="transmembrane region" description="Helical" evidence="7">
    <location>
        <begin position="56"/>
        <end position="77"/>
    </location>
</feature>
<dbReference type="EMBL" id="AP021875">
    <property type="protein sequence ID" value="BBO74865.1"/>
    <property type="molecule type" value="Genomic_DNA"/>
</dbReference>
<evidence type="ECO:0000259" key="8">
    <source>
        <dbReference type="Pfam" id="PF06808"/>
    </source>
</evidence>
<evidence type="ECO:0000313" key="10">
    <source>
        <dbReference type="Proteomes" id="UP000427769"/>
    </source>
</evidence>
<feature type="transmembrane region" description="Helical" evidence="7">
    <location>
        <begin position="366"/>
        <end position="387"/>
    </location>
</feature>
<feature type="transmembrane region" description="Helical" evidence="7">
    <location>
        <begin position="137"/>
        <end position="161"/>
    </location>
</feature>
<feature type="transmembrane region" description="Helical" evidence="7">
    <location>
        <begin position="307"/>
        <end position="329"/>
    </location>
</feature>
<proteinExistence type="predicted"/>
<accession>A0A5K7Z2E5</accession>